<evidence type="ECO:0000313" key="3">
    <source>
        <dbReference type="Proteomes" id="UP000828390"/>
    </source>
</evidence>
<dbReference type="EMBL" id="JAIWYP010000006">
    <property type="protein sequence ID" value="KAH3813307.1"/>
    <property type="molecule type" value="Genomic_DNA"/>
</dbReference>
<organism evidence="2 3">
    <name type="scientific">Dreissena polymorpha</name>
    <name type="common">Zebra mussel</name>
    <name type="synonym">Mytilus polymorpha</name>
    <dbReference type="NCBI Taxonomy" id="45954"/>
    <lineage>
        <taxon>Eukaryota</taxon>
        <taxon>Metazoa</taxon>
        <taxon>Spiralia</taxon>
        <taxon>Lophotrochozoa</taxon>
        <taxon>Mollusca</taxon>
        <taxon>Bivalvia</taxon>
        <taxon>Autobranchia</taxon>
        <taxon>Heteroconchia</taxon>
        <taxon>Euheterodonta</taxon>
        <taxon>Imparidentia</taxon>
        <taxon>Neoheterodontei</taxon>
        <taxon>Myida</taxon>
        <taxon>Dreissenoidea</taxon>
        <taxon>Dreissenidae</taxon>
        <taxon>Dreissena</taxon>
    </lineage>
</organism>
<proteinExistence type="predicted"/>
<dbReference type="SUPFAM" id="SSF57302">
    <property type="entry name" value="Snake toxin-like"/>
    <property type="match status" value="1"/>
</dbReference>
<protein>
    <submittedName>
        <fullName evidence="2">Uncharacterized protein</fullName>
    </submittedName>
</protein>
<keyword evidence="3" id="KW-1185">Reference proteome</keyword>
<evidence type="ECO:0000313" key="2">
    <source>
        <dbReference type="EMBL" id="KAH3813307.1"/>
    </source>
</evidence>
<feature type="signal peptide" evidence="1">
    <location>
        <begin position="1"/>
        <end position="25"/>
    </location>
</feature>
<accession>A0A9D4JMW3</accession>
<sequence>MNVHPPHVITAVRVLLVLTITPVHAQLASVAEIVKSVNSNKQVICYSCEDMSHLELCDTVEKCGDGELCMVERTHAKYRSRCANISICSAYNPSSIHCVECCNNDYCNGRRCGDEGLVSRHERGPLCYTCNHVRTINECTSIRPCKTYQDVTTTIWQRIVKIHNVHTLYLVADED</sequence>
<feature type="chain" id="PRO_5039074080" evidence="1">
    <location>
        <begin position="26"/>
        <end position="175"/>
    </location>
</feature>
<comment type="caution">
    <text evidence="2">The sequence shown here is derived from an EMBL/GenBank/DDBJ whole genome shotgun (WGS) entry which is preliminary data.</text>
</comment>
<dbReference type="AlphaFoldDB" id="A0A9D4JMW3"/>
<evidence type="ECO:0000256" key="1">
    <source>
        <dbReference type="SAM" id="SignalP"/>
    </source>
</evidence>
<dbReference type="InterPro" id="IPR045860">
    <property type="entry name" value="Snake_toxin-like_sf"/>
</dbReference>
<reference evidence="2" key="2">
    <citation type="submission" date="2020-11" db="EMBL/GenBank/DDBJ databases">
        <authorList>
            <person name="McCartney M.A."/>
            <person name="Auch B."/>
            <person name="Kono T."/>
            <person name="Mallez S."/>
            <person name="Becker A."/>
            <person name="Gohl D.M."/>
            <person name="Silverstein K.A.T."/>
            <person name="Koren S."/>
            <person name="Bechman K.B."/>
            <person name="Herman A."/>
            <person name="Abrahante J.E."/>
            <person name="Garbe J."/>
        </authorList>
    </citation>
    <scope>NUCLEOTIDE SEQUENCE</scope>
    <source>
        <strain evidence="2">Duluth1</strain>
        <tissue evidence="2">Whole animal</tissue>
    </source>
</reference>
<reference evidence="2" key="1">
    <citation type="journal article" date="2019" name="bioRxiv">
        <title>The Genome of the Zebra Mussel, Dreissena polymorpha: A Resource for Invasive Species Research.</title>
        <authorList>
            <person name="McCartney M.A."/>
            <person name="Auch B."/>
            <person name="Kono T."/>
            <person name="Mallez S."/>
            <person name="Zhang Y."/>
            <person name="Obille A."/>
            <person name="Becker A."/>
            <person name="Abrahante J.E."/>
            <person name="Garbe J."/>
            <person name="Badalamenti J.P."/>
            <person name="Herman A."/>
            <person name="Mangelson H."/>
            <person name="Liachko I."/>
            <person name="Sullivan S."/>
            <person name="Sone E.D."/>
            <person name="Koren S."/>
            <person name="Silverstein K.A.T."/>
            <person name="Beckman K.B."/>
            <person name="Gohl D.M."/>
        </authorList>
    </citation>
    <scope>NUCLEOTIDE SEQUENCE</scope>
    <source>
        <strain evidence="2">Duluth1</strain>
        <tissue evidence="2">Whole animal</tissue>
    </source>
</reference>
<gene>
    <name evidence="2" type="ORF">DPMN_141762</name>
</gene>
<keyword evidence="1" id="KW-0732">Signal</keyword>
<name>A0A9D4JMW3_DREPO</name>
<dbReference type="Proteomes" id="UP000828390">
    <property type="component" value="Unassembled WGS sequence"/>
</dbReference>